<accession>A0A1R3VQE0</accession>
<organism evidence="3 4">
    <name type="scientific">Ectothiorhodosinus mongolicus</name>
    <dbReference type="NCBI Taxonomy" id="233100"/>
    <lineage>
        <taxon>Bacteria</taxon>
        <taxon>Pseudomonadati</taxon>
        <taxon>Pseudomonadota</taxon>
        <taxon>Gammaproteobacteria</taxon>
        <taxon>Chromatiales</taxon>
        <taxon>Ectothiorhodospiraceae</taxon>
        <taxon>Ectothiorhodosinus</taxon>
    </lineage>
</organism>
<evidence type="ECO:0000313" key="3">
    <source>
        <dbReference type="EMBL" id="SIT66848.1"/>
    </source>
</evidence>
<dbReference type="OrthoDB" id="6708821at2"/>
<dbReference type="InterPro" id="IPR007443">
    <property type="entry name" value="LpoA"/>
</dbReference>
<reference evidence="3 4" key="1">
    <citation type="submission" date="2017-01" db="EMBL/GenBank/DDBJ databases">
        <authorList>
            <person name="Mah S.A."/>
            <person name="Swanson W.J."/>
            <person name="Moy G.W."/>
            <person name="Vacquier V.D."/>
        </authorList>
    </citation>
    <scope>NUCLEOTIDE SEQUENCE [LARGE SCALE GENOMIC DNA]</scope>
    <source>
        <strain evidence="3 4">M9</strain>
    </source>
</reference>
<dbReference type="Pfam" id="PF04348">
    <property type="entry name" value="LppC"/>
    <property type="match status" value="2"/>
</dbReference>
<dbReference type="GO" id="GO:0009252">
    <property type="term" value="P:peptidoglycan biosynthetic process"/>
    <property type="evidence" value="ECO:0007669"/>
    <property type="project" value="TreeGrafter"/>
</dbReference>
<protein>
    <submittedName>
        <fullName evidence="3">LppC putative lipoprotein</fullName>
    </submittedName>
</protein>
<keyword evidence="3" id="KW-0449">Lipoprotein</keyword>
<feature type="region of interest" description="Disordered" evidence="2">
    <location>
        <begin position="459"/>
        <end position="480"/>
    </location>
</feature>
<dbReference type="RefSeq" id="WP_076754962.1">
    <property type="nucleotide sequence ID" value="NZ_FTPK01000001.1"/>
</dbReference>
<dbReference type="AlphaFoldDB" id="A0A1R3VQE0"/>
<dbReference type="PROSITE" id="PS51257">
    <property type="entry name" value="PROKAR_LIPOPROTEIN"/>
    <property type="match status" value="1"/>
</dbReference>
<dbReference type="InterPro" id="IPR028082">
    <property type="entry name" value="Peripla_BP_I"/>
</dbReference>
<dbReference type="PANTHER" id="PTHR38038">
    <property type="entry name" value="PENICILLIN-BINDING PROTEIN ACTIVATOR LPOA"/>
    <property type="match status" value="1"/>
</dbReference>
<evidence type="ECO:0000256" key="1">
    <source>
        <dbReference type="ARBA" id="ARBA00023136"/>
    </source>
</evidence>
<dbReference type="Proteomes" id="UP000223759">
    <property type="component" value="Unassembled WGS sequence"/>
</dbReference>
<gene>
    <name evidence="3" type="ORF">SAMN05216526_0706</name>
</gene>
<dbReference type="Gene3D" id="3.40.50.2300">
    <property type="match status" value="2"/>
</dbReference>
<keyword evidence="4" id="KW-1185">Reference proteome</keyword>
<name>A0A1R3VQE0_9GAMM</name>
<keyword evidence="1" id="KW-0472">Membrane</keyword>
<dbReference type="STRING" id="233100.SAMN05216526_0706"/>
<sequence length="480" mass="53454">MHARLLFLTPRLGLLLLLLAWLAGCAVAPPTPRPAPEPVGLEPLADDVAFRTQQVALLLPLSGRLAAAGEAVLEGVSAAHFSLPPAQRGELRIYDTGERPEATWQQYQQAVGDGATLVIGPLDRAAVDDLARRDSLSVPVIALNRSTLPGPYPRGLHQYALSPEDEASQVALRAAQQGLFDAVIMASRDELGERIVDAFSARYRQLGGTIRDVQFYVPGGVDFRDTIVSGLEVIDPLPTHRQRADAHRMEPEEIETLVARLDWMDIALDENWMENPNIIRLMRGGITAEELSEQLMSAVTEPEVETQMQRLERLDNPPPRRQDVDMVFLVGDTRQARLIRPQLRYYHAGNLPVLSTSQVYSGRPDARADADLDDIIFADMPWLVDPNHAARLDWLEDLSPSAQQRRRLVGLGHDALMLGWEIDRLNLHTEQSFAGLTGRLCLDDQGWIRRELSFGQFRRGVPQPARTPPQGFYQPFEGQP</sequence>
<evidence type="ECO:0000313" key="4">
    <source>
        <dbReference type="Proteomes" id="UP000223759"/>
    </source>
</evidence>
<dbReference type="EMBL" id="FTPK01000001">
    <property type="protein sequence ID" value="SIT66848.1"/>
    <property type="molecule type" value="Genomic_DNA"/>
</dbReference>
<dbReference type="GO" id="GO:0030234">
    <property type="term" value="F:enzyme regulator activity"/>
    <property type="evidence" value="ECO:0007669"/>
    <property type="project" value="TreeGrafter"/>
</dbReference>
<proteinExistence type="predicted"/>
<evidence type="ECO:0000256" key="2">
    <source>
        <dbReference type="SAM" id="MobiDB-lite"/>
    </source>
</evidence>
<dbReference type="GO" id="GO:0031241">
    <property type="term" value="C:periplasmic side of cell outer membrane"/>
    <property type="evidence" value="ECO:0007669"/>
    <property type="project" value="TreeGrafter"/>
</dbReference>
<dbReference type="CDD" id="cd06339">
    <property type="entry name" value="PBP1_YraM_LppC_lipoprotein-like"/>
    <property type="match status" value="1"/>
</dbReference>
<dbReference type="PANTHER" id="PTHR38038:SF1">
    <property type="entry name" value="PENICILLIN-BINDING PROTEIN ACTIVATOR LPOA"/>
    <property type="match status" value="1"/>
</dbReference>
<dbReference type="SUPFAM" id="SSF53822">
    <property type="entry name" value="Periplasmic binding protein-like I"/>
    <property type="match status" value="1"/>
</dbReference>